<evidence type="ECO:0000256" key="3">
    <source>
        <dbReference type="ARBA" id="ARBA00022692"/>
    </source>
</evidence>
<proteinExistence type="predicted"/>
<evidence type="ECO:0000256" key="7">
    <source>
        <dbReference type="ARBA" id="ARBA00023136"/>
    </source>
</evidence>
<dbReference type="PANTHER" id="PTHR48041:SF139">
    <property type="entry name" value="PROTEIN SCARLET"/>
    <property type="match status" value="1"/>
</dbReference>
<gene>
    <name evidence="11" type="ORF">TEOVI_000417800</name>
</gene>
<keyword evidence="4" id="KW-0547">Nucleotide-binding</keyword>
<feature type="domain" description="ABC transporter" evidence="10">
    <location>
        <begin position="44"/>
        <end position="288"/>
    </location>
</feature>
<keyword evidence="3 9" id="KW-0812">Transmembrane</keyword>
<keyword evidence="12" id="KW-1185">Reference proteome</keyword>
<reference evidence="11" key="1">
    <citation type="submission" date="2016-09" db="EMBL/GenBank/DDBJ databases">
        <authorList>
            <person name="Hebert L."/>
            <person name="Moumen B."/>
        </authorList>
    </citation>
    <scope>NUCLEOTIDE SEQUENCE [LARGE SCALE GENOMIC DNA]</scope>
    <source>
        <strain evidence="11">OVI</strain>
    </source>
</reference>
<feature type="transmembrane region" description="Helical" evidence="9">
    <location>
        <begin position="426"/>
        <end position="447"/>
    </location>
</feature>
<evidence type="ECO:0000256" key="5">
    <source>
        <dbReference type="ARBA" id="ARBA00022840"/>
    </source>
</evidence>
<dbReference type="Gene3D" id="3.40.50.300">
    <property type="entry name" value="P-loop containing nucleotide triphosphate hydrolases"/>
    <property type="match status" value="1"/>
</dbReference>
<comment type="subcellular location">
    <subcellularLocation>
        <location evidence="1">Membrane</location>
        <topology evidence="1">Multi-pass membrane protein</topology>
    </subcellularLocation>
</comment>
<evidence type="ECO:0000259" key="10">
    <source>
        <dbReference type="PROSITE" id="PS50893"/>
    </source>
</evidence>
<dbReference type="InterPro" id="IPR050352">
    <property type="entry name" value="ABCG_transporters"/>
</dbReference>
<dbReference type="GO" id="GO:0016887">
    <property type="term" value="F:ATP hydrolysis activity"/>
    <property type="evidence" value="ECO:0007669"/>
    <property type="project" value="InterPro"/>
</dbReference>
<dbReference type="GO" id="GO:0005524">
    <property type="term" value="F:ATP binding"/>
    <property type="evidence" value="ECO:0007669"/>
    <property type="project" value="UniProtKB-KW"/>
</dbReference>
<dbReference type="GO" id="GO:0016020">
    <property type="term" value="C:membrane"/>
    <property type="evidence" value="ECO:0007669"/>
    <property type="project" value="UniProtKB-SubCell"/>
</dbReference>
<feature type="region of interest" description="Disordered" evidence="8">
    <location>
        <begin position="1"/>
        <end position="39"/>
    </location>
</feature>
<keyword evidence="5 11" id="KW-0067">ATP-binding</keyword>
<evidence type="ECO:0000256" key="6">
    <source>
        <dbReference type="ARBA" id="ARBA00022989"/>
    </source>
</evidence>
<keyword evidence="7 9" id="KW-0472">Membrane</keyword>
<keyword evidence="2" id="KW-0813">Transport</keyword>
<dbReference type="FunFam" id="3.40.50.300:FF:000903">
    <property type="entry name" value="ABC transporter G family member 7"/>
    <property type="match status" value="1"/>
</dbReference>
<evidence type="ECO:0000256" key="4">
    <source>
        <dbReference type="ARBA" id="ARBA00022741"/>
    </source>
</evidence>
<keyword evidence="6 9" id="KW-1133">Transmembrane helix</keyword>
<dbReference type="SMART" id="SM00382">
    <property type="entry name" value="AAA"/>
    <property type="match status" value="1"/>
</dbReference>
<accession>A0A1G4IJE7</accession>
<evidence type="ECO:0000256" key="1">
    <source>
        <dbReference type="ARBA" id="ARBA00004141"/>
    </source>
</evidence>
<feature type="transmembrane region" description="Helical" evidence="9">
    <location>
        <begin position="504"/>
        <end position="524"/>
    </location>
</feature>
<feature type="transmembrane region" description="Helical" evidence="9">
    <location>
        <begin position="536"/>
        <end position="556"/>
    </location>
</feature>
<dbReference type="CDD" id="cd03213">
    <property type="entry name" value="ABCG_EPDR"/>
    <property type="match status" value="1"/>
</dbReference>
<dbReference type="InterPro" id="IPR003439">
    <property type="entry name" value="ABC_transporter-like_ATP-bd"/>
</dbReference>
<name>A0A1G4IJE7_TRYEQ</name>
<evidence type="ECO:0000256" key="8">
    <source>
        <dbReference type="SAM" id="MobiDB-lite"/>
    </source>
</evidence>
<dbReference type="EMBL" id="CZPT02001890">
    <property type="protein sequence ID" value="SCU72601.1"/>
    <property type="molecule type" value="Genomic_DNA"/>
</dbReference>
<dbReference type="Pfam" id="PF01061">
    <property type="entry name" value="ABC2_membrane"/>
    <property type="match status" value="1"/>
</dbReference>
<dbReference type="AlphaFoldDB" id="A0A1G4IJE7"/>
<dbReference type="InterPro" id="IPR027417">
    <property type="entry name" value="P-loop_NTPase"/>
</dbReference>
<dbReference type="PANTHER" id="PTHR48041">
    <property type="entry name" value="ABC TRANSPORTER G FAMILY MEMBER 28"/>
    <property type="match status" value="1"/>
</dbReference>
<dbReference type="RefSeq" id="XP_067083076.1">
    <property type="nucleotide sequence ID" value="XM_067226975.1"/>
</dbReference>
<dbReference type="Pfam" id="PF00005">
    <property type="entry name" value="ABC_tran"/>
    <property type="match status" value="1"/>
</dbReference>
<dbReference type="GO" id="GO:0140359">
    <property type="term" value="F:ABC-type transporter activity"/>
    <property type="evidence" value="ECO:0007669"/>
    <property type="project" value="InterPro"/>
</dbReference>
<dbReference type="Proteomes" id="UP000195570">
    <property type="component" value="Unassembled WGS sequence"/>
</dbReference>
<dbReference type="VEuPathDB" id="TriTrypDB:TEOVI_000417800"/>
<evidence type="ECO:0000313" key="11">
    <source>
        <dbReference type="EMBL" id="SCU72601.1"/>
    </source>
</evidence>
<protein>
    <submittedName>
        <fullName evidence="11">ATP-binding cassette protein, putative</fullName>
    </submittedName>
</protein>
<sequence length="646" mass="70689">MEGNGSPPCFTQFTDAEEEETSFLVKGPKQEDPASLGPEKPVALTFRNITYTVQGDKGRPKEILRGISGYVRGGELLALLGPSGAGKSTLLDIMAQRQKSGTIGGEVLLQGHPIHLGSFRRISAYVQQEDLLWPYLTVKESISYAAQLRTPPSFTRSVLETHIQRVMRLLGIDHVQNSRIGSQMVRGISGGEKKRCAIAMELVSQPSILFLDEPTTGLDTFTAQHLLTVLKEIAAGGVAVVFSIHQPRKSIFQLFDKLLLLTGSGEQAYFGPASAVMRFLEGVGVAPPQLDNPADVLLDAVAVPPSEEFFKSGVGQNCALAMSRTCSGIVTAFHTSLLAVVEREIGAINERCSYGYDGLPGGDPSPYYRGITKQIYVVAWRAVLSKLRDSSAAVARIVAAAFFGTVIGSVYFQLGNDQLSIRNRMGSLFFVTMNTALSCLATLNLFIEERAIFVREHRAGMYCVLAYYIGKIVQDVPITVVTNLLFDIIVYFTMGLQQGVGKFLLFSCTCTFVVLNSYFLCLFLSSLSRNIQVANIVAPLVLVLLLLPSGGVLMGTQSLPFFWRWLKYVSFVRYGLAGLVVNEFDGLKFVCEPKVPFCFPDGTTYARLQGYFPEELPEYIVACAASVAVYMVLAFFALLARAKYLQ</sequence>
<feature type="transmembrane region" description="Helical" evidence="9">
    <location>
        <begin position="619"/>
        <end position="640"/>
    </location>
</feature>
<feature type="transmembrane region" description="Helical" evidence="9">
    <location>
        <begin position="393"/>
        <end position="414"/>
    </location>
</feature>
<evidence type="ECO:0000256" key="2">
    <source>
        <dbReference type="ARBA" id="ARBA00022448"/>
    </source>
</evidence>
<organism evidence="11 12">
    <name type="scientific">Trypanosoma equiperdum</name>
    <dbReference type="NCBI Taxonomy" id="5694"/>
    <lineage>
        <taxon>Eukaryota</taxon>
        <taxon>Discoba</taxon>
        <taxon>Euglenozoa</taxon>
        <taxon>Kinetoplastea</taxon>
        <taxon>Metakinetoplastina</taxon>
        <taxon>Trypanosomatida</taxon>
        <taxon>Trypanosomatidae</taxon>
        <taxon>Trypanosoma</taxon>
    </lineage>
</organism>
<evidence type="ECO:0000256" key="9">
    <source>
        <dbReference type="SAM" id="Phobius"/>
    </source>
</evidence>
<feature type="transmembrane region" description="Helical" evidence="9">
    <location>
        <begin position="459"/>
        <end position="492"/>
    </location>
</feature>
<evidence type="ECO:0000313" key="12">
    <source>
        <dbReference type="Proteomes" id="UP000195570"/>
    </source>
</evidence>
<dbReference type="InterPro" id="IPR003593">
    <property type="entry name" value="AAA+_ATPase"/>
</dbReference>
<dbReference type="InterPro" id="IPR013525">
    <property type="entry name" value="ABC2_TM"/>
</dbReference>
<dbReference type="InterPro" id="IPR043926">
    <property type="entry name" value="ABCG_dom"/>
</dbReference>
<dbReference type="PROSITE" id="PS50893">
    <property type="entry name" value="ABC_TRANSPORTER_2"/>
    <property type="match status" value="1"/>
</dbReference>
<comment type="caution">
    <text evidence="11">The sequence shown here is derived from an EMBL/GenBank/DDBJ whole genome shotgun (WGS) entry which is preliminary data.</text>
</comment>
<dbReference type="SUPFAM" id="SSF52540">
    <property type="entry name" value="P-loop containing nucleoside triphosphate hydrolases"/>
    <property type="match status" value="1"/>
</dbReference>
<dbReference type="GeneID" id="92378118"/>
<dbReference type="Pfam" id="PF19055">
    <property type="entry name" value="ABC2_membrane_7"/>
    <property type="match status" value="1"/>
</dbReference>